<dbReference type="OrthoDB" id="63533at2759"/>
<dbReference type="FunFam" id="3.40.50.300:FF:000823">
    <property type="entry name" value="Small GTPase RAB, putative"/>
    <property type="match status" value="1"/>
</dbReference>
<evidence type="ECO:0000313" key="2">
    <source>
        <dbReference type="EMBL" id="KRH95219.1"/>
    </source>
</evidence>
<dbReference type="GO" id="GO:0005525">
    <property type="term" value="F:GTP binding"/>
    <property type="evidence" value="ECO:0007669"/>
    <property type="project" value="InterPro"/>
</dbReference>
<dbReference type="SUPFAM" id="SSF52540">
    <property type="entry name" value="P-loop containing nucleoside triphosphate hydrolases"/>
    <property type="match status" value="1"/>
</dbReference>
<dbReference type="Gene3D" id="3.40.50.300">
    <property type="entry name" value="P-loop containing nucleotide triphosphate hydrolases"/>
    <property type="match status" value="1"/>
</dbReference>
<dbReference type="PROSITE" id="PS51419">
    <property type="entry name" value="RAB"/>
    <property type="match status" value="1"/>
</dbReference>
<name>A0A0R0M191_9MICR</name>
<dbReference type="PRINTS" id="PR00449">
    <property type="entry name" value="RASTRNSFRMNG"/>
</dbReference>
<evidence type="ECO:0000256" key="1">
    <source>
        <dbReference type="ARBA" id="ARBA00022741"/>
    </source>
</evidence>
<dbReference type="EMBL" id="LGUB01000003">
    <property type="protein sequence ID" value="KRH95219.1"/>
    <property type="molecule type" value="Genomic_DNA"/>
</dbReference>
<protein>
    <submittedName>
        <fullName evidence="2">GTPase Rab5/YPT51, small G protein superfamily GTPase</fullName>
    </submittedName>
</protein>
<accession>A0A0R0M191</accession>
<dbReference type="PROSITE" id="PS51420">
    <property type="entry name" value="RHO"/>
    <property type="match status" value="1"/>
</dbReference>
<keyword evidence="3" id="KW-1185">Reference proteome</keyword>
<dbReference type="SMART" id="SM00173">
    <property type="entry name" value="RAS"/>
    <property type="match status" value="1"/>
</dbReference>
<dbReference type="VEuPathDB" id="MicrosporidiaDB:M153_2100051746"/>
<dbReference type="SMART" id="SM00176">
    <property type="entry name" value="RAN"/>
    <property type="match status" value="1"/>
</dbReference>
<dbReference type="NCBIfam" id="TIGR00231">
    <property type="entry name" value="small_GTP"/>
    <property type="match status" value="1"/>
</dbReference>
<proteinExistence type="predicted"/>
<sequence length="193" mass="22433">MALVLNEKQEYRFKLCLLGYYSVGKSSILRQYISNSFDPHEESTIGGAFTSKKINYKNQIVTFDIWDTAGQERYNSLAPMYYRNANASLIVFDITSLESFSVAQNWVAQLKSEDPKMLLILIGNKCDLDENRQVSEQEIFKYSQDNNLVYYETSAKTKFNIENVFSKINELLPREPTMKENKVFSKKKKYVCC</sequence>
<dbReference type="InterPro" id="IPR027417">
    <property type="entry name" value="P-loop_NTPase"/>
</dbReference>
<dbReference type="InterPro" id="IPR001806">
    <property type="entry name" value="Small_GTPase"/>
</dbReference>
<dbReference type="GO" id="GO:0003924">
    <property type="term" value="F:GTPase activity"/>
    <property type="evidence" value="ECO:0007669"/>
    <property type="project" value="InterPro"/>
</dbReference>
<comment type="caution">
    <text evidence="2">The sequence shown here is derived from an EMBL/GenBank/DDBJ whole genome shotgun (WGS) entry which is preliminary data.</text>
</comment>
<dbReference type="SMART" id="SM00174">
    <property type="entry name" value="RHO"/>
    <property type="match status" value="1"/>
</dbReference>
<gene>
    <name evidence="2" type="ORF">M153_2100051746</name>
</gene>
<dbReference type="InterPro" id="IPR005225">
    <property type="entry name" value="Small_GTP-bd"/>
</dbReference>
<dbReference type="SMART" id="SM00175">
    <property type="entry name" value="RAB"/>
    <property type="match status" value="1"/>
</dbReference>
<dbReference type="Pfam" id="PF00071">
    <property type="entry name" value="Ras"/>
    <property type="match status" value="1"/>
</dbReference>
<dbReference type="Proteomes" id="UP000051530">
    <property type="component" value="Unassembled WGS sequence"/>
</dbReference>
<reference evidence="2 3" key="1">
    <citation type="submission" date="2015-07" db="EMBL/GenBank/DDBJ databases">
        <title>The genome of Pseudoloma neurophilia, a relevant intracellular parasite of the zebrafish.</title>
        <authorList>
            <person name="Ndikumana S."/>
            <person name="Pelin A."/>
            <person name="Sanders J."/>
            <person name="Corradi N."/>
        </authorList>
    </citation>
    <scope>NUCLEOTIDE SEQUENCE [LARGE SCALE GENOMIC DNA]</scope>
    <source>
        <strain evidence="2 3">MK1</strain>
    </source>
</reference>
<evidence type="ECO:0000313" key="3">
    <source>
        <dbReference type="Proteomes" id="UP000051530"/>
    </source>
</evidence>
<dbReference type="PANTHER" id="PTHR47978">
    <property type="match status" value="1"/>
</dbReference>
<dbReference type="PROSITE" id="PS51421">
    <property type="entry name" value="RAS"/>
    <property type="match status" value="1"/>
</dbReference>
<keyword evidence="1" id="KW-0547">Nucleotide-binding</keyword>
<dbReference type="AlphaFoldDB" id="A0A0R0M191"/>
<organism evidence="2 3">
    <name type="scientific">Pseudoloma neurophilia</name>
    <dbReference type="NCBI Taxonomy" id="146866"/>
    <lineage>
        <taxon>Eukaryota</taxon>
        <taxon>Fungi</taxon>
        <taxon>Fungi incertae sedis</taxon>
        <taxon>Microsporidia</taxon>
        <taxon>Pseudoloma</taxon>
    </lineage>
</organism>